<evidence type="ECO:0000256" key="4">
    <source>
        <dbReference type="ARBA" id="ARBA00022679"/>
    </source>
</evidence>
<dbReference type="GO" id="GO:0006352">
    <property type="term" value="P:DNA-templated transcription initiation"/>
    <property type="evidence" value="ECO:0007669"/>
    <property type="project" value="InterPro"/>
</dbReference>
<evidence type="ECO:0000256" key="2">
    <source>
        <dbReference type="ARBA" id="ARBA00019942"/>
    </source>
</evidence>
<evidence type="ECO:0000256" key="9">
    <source>
        <dbReference type="ARBA" id="ARBA00023163"/>
    </source>
</evidence>
<dbReference type="Pfam" id="PF00309">
    <property type="entry name" value="Sigma54_AID"/>
    <property type="match status" value="1"/>
</dbReference>
<dbReference type="GO" id="GO:0016779">
    <property type="term" value="F:nucleotidyltransferase activity"/>
    <property type="evidence" value="ECO:0007669"/>
    <property type="project" value="UniProtKB-KW"/>
</dbReference>
<feature type="compositionally biased region" description="Basic and acidic residues" evidence="11">
    <location>
        <begin position="50"/>
        <end position="78"/>
    </location>
</feature>
<evidence type="ECO:0000259" key="12">
    <source>
        <dbReference type="Pfam" id="PF04552"/>
    </source>
</evidence>
<dbReference type="InterPro" id="IPR007634">
    <property type="entry name" value="RNA_pol_sigma_54_DNA-bd"/>
</dbReference>
<dbReference type="InterPro" id="IPR038709">
    <property type="entry name" value="RpoN_core-bd_sf"/>
</dbReference>
<evidence type="ECO:0000256" key="6">
    <source>
        <dbReference type="ARBA" id="ARBA00023015"/>
    </source>
</evidence>
<dbReference type="PROSITE" id="PS00717">
    <property type="entry name" value="SIGMA54_1"/>
    <property type="match status" value="1"/>
</dbReference>
<dbReference type="PANTHER" id="PTHR32248">
    <property type="entry name" value="RNA POLYMERASE SIGMA-54 FACTOR"/>
    <property type="match status" value="1"/>
</dbReference>
<dbReference type="GO" id="GO:0000976">
    <property type="term" value="F:transcription cis-regulatory region binding"/>
    <property type="evidence" value="ECO:0007669"/>
    <property type="project" value="UniProtKB-ARBA"/>
</dbReference>
<organism evidence="14 15">
    <name type="scientific">Sodalis ligni</name>
    <dbReference type="NCBI Taxonomy" id="2697027"/>
    <lineage>
        <taxon>Bacteria</taxon>
        <taxon>Pseudomonadati</taxon>
        <taxon>Pseudomonadota</taxon>
        <taxon>Gammaproteobacteria</taxon>
        <taxon>Enterobacterales</taxon>
        <taxon>Bruguierivoracaceae</taxon>
        <taxon>Sodalis</taxon>
    </lineage>
</organism>
<feature type="domain" description="RNA polymerase sigma factor 54 DNA-binding" evidence="12">
    <location>
        <begin position="318"/>
        <end position="476"/>
    </location>
</feature>
<dbReference type="GO" id="GO:0032993">
    <property type="term" value="C:protein-DNA complex"/>
    <property type="evidence" value="ECO:0007669"/>
    <property type="project" value="UniProtKB-ARBA"/>
</dbReference>
<dbReference type="NCBIfam" id="NF009118">
    <property type="entry name" value="PRK12469.1"/>
    <property type="match status" value="1"/>
</dbReference>
<dbReference type="FunFam" id="1.10.10.1330:FF:000001">
    <property type="entry name" value="RNA polymerase sigma-54 factor"/>
    <property type="match status" value="1"/>
</dbReference>
<comment type="caution">
    <text evidence="14">The sequence shown here is derived from an EMBL/GenBank/DDBJ whole genome shotgun (WGS) entry which is preliminary data.</text>
</comment>
<evidence type="ECO:0000313" key="14">
    <source>
        <dbReference type="EMBL" id="TCL04813.1"/>
    </source>
</evidence>
<keyword evidence="15" id="KW-1185">Reference proteome</keyword>
<protein>
    <recommendedName>
        <fullName evidence="2 10">RNA polymerase sigma-54 factor</fullName>
    </recommendedName>
</protein>
<evidence type="ECO:0000256" key="8">
    <source>
        <dbReference type="ARBA" id="ARBA00023125"/>
    </source>
</evidence>
<keyword evidence="9 10" id="KW-0804">Transcription</keyword>
<keyword evidence="7 10" id="KW-0731">Sigma factor</keyword>
<comment type="similarity">
    <text evidence="1 10">Belongs to the sigma-54 factor family.</text>
</comment>
<dbReference type="GO" id="GO:0001216">
    <property type="term" value="F:DNA-binding transcription activator activity"/>
    <property type="evidence" value="ECO:0007669"/>
    <property type="project" value="InterPro"/>
</dbReference>
<dbReference type="GO" id="GO:0016987">
    <property type="term" value="F:sigma factor activity"/>
    <property type="evidence" value="ECO:0007669"/>
    <property type="project" value="UniProtKB-KW"/>
</dbReference>
<dbReference type="Gene3D" id="1.10.10.60">
    <property type="entry name" value="Homeodomain-like"/>
    <property type="match status" value="1"/>
</dbReference>
<dbReference type="InterPro" id="IPR007046">
    <property type="entry name" value="RNA_pol_sigma_54_core-bd"/>
</dbReference>
<dbReference type="OrthoDB" id="9814402at2"/>
<dbReference type="InterPro" id="IPR000394">
    <property type="entry name" value="RNA_pol_sigma_54"/>
</dbReference>
<keyword evidence="6 10" id="KW-0805">Transcription regulation</keyword>
<evidence type="ECO:0000256" key="10">
    <source>
        <dbReference type="PIRNR" id="PIRNR000774"/>
    </source>
</evidence>
<reference evidence="14 15" key="1">
    <citation type="submission" date="2019-02" db="EMBL/GenBank/DDBJ databases">
        <title>Investigation of anaerobic lignin degradation for improved lignocellulosic biofuels.</title>
        <authorList>
            <person name="Deangelis K."/>
        </authorList>
    </citation>
    <scope>NUCLEOTIDE SEQUENCE [LARGE SCALE GENOMIC DNA]</scope>
    <source>
        <strain evidence="14 15">159R</strain>
    </source>
</reference>
<dbReference type="PANTHER" id="PTHR32248:SF4">
    <property type="entry name" value="RNA POLYMERASE SIGMA-54 FACTOR"/>
    <property type="match status" value="1"/>
</dbReference>
<keyword evidence="8 10" id="KW-0238">DNA-binding</keyword>
<comment type="function">
    <text evidence="10">Sigma factors are initiation factors that promote the attachment of RNA polymerase to specific initiation sites and are then released.</text>
</comment>
<evidence type="ECO:0000259" key="13">
    <source>
        <dbReference type="Pfam" id="PF04963"/>
    </source>
</evidence>
<dbReference type="RefSeq" id="WP_132923573.1">
    <property type="nucleotide sequence ID" value="NZ_CP075169.1"/>
</dbReference>
<feature type="region of interest" description="Disordered" evidence="11">
    <location>
        <begin position="44"/>
        <end position="78"/>
    </location>
</feature>
<dbReference type="GO" id="GO:0000428">
    <property type="term" value="C:DNA-directed RNA polymerase complex"/>
    <property type="evidence" value="ECO:0007669"/>
    <property type="project" value="UniProtKB-KW"/>
</dbReference>
<evidence type="ECO:0000256" key="3">
    <source>
        <dbReference type="ARBA" id="ARBA00022478"/>
    </source>
</evidence>
<name>A0A4R1NBW3_9GAMM</name>
<keyword evidence="5 10" id="KW-0548">Nucleotidyltransferase</keyword>
<evidence type="ECO:0000256" key="7">
    <source>
        <dbReference type="ARBA" id="ARBA00023082"/>
    </source>
</evidence>
<dbReference type="NCBIfam" id="TIGR02395">
    <property type="entry name" value="rpoN_sigma"/>
    <property type="match status" value="1"/>
</dbReference>
<gene>
    <name evidence="14" type="ORF">EZJ58_2956</name>
</gene>
<dbReference type="Proteomes" id="UP000294555">
    <property type="component" value="Unassembled WGS sequence"/>
</dbReference>
<evidence type="ECO:0000256" key="5">
    <source>
        <dbReference type="ARBA" id="ARBA00022695"/>
    </source>
</evidence>
<dbReference type="Pfam" id="PF04963">
    <property type="entry name" value="Sigma54_CBD"/>
    <property type="match status" value="1"/>
</dbReference>
<dbReference type="AlphaFoldDB" id="A0A4R1NBW3"/>
<dbReference type="NCBIfam" id="NF004597">
    <property type="entry name" value="PRK05932.1-4"/>
    <property type="match status" value="1"/>
</dbReference>
<accession>A0A4R1NBW3</accession>
<evidence type="ECO:0000256" key="1">
    <source>
        <dbReference type="ARBA" id="ARBA00008798"/>
    </source>
</evidence>
<evidence type="ECO:0000313" key="15">
    <source>
        <dbReference type="Proteomes" id="UP000294555"/>
    </source>
</evidence>
<dbReference type="EMBL" id="SJOI01000001">
    <property type="protein sequence ID" value="TCL04813.1"/>
    <property type="molecule type" value="Genomic_DNA"/>
</dbReference>
<sequence>MKQGLQLRFSQQLAMTPQLQQAIRLLQLSTLELQQEIQTALESNPLLEQSDVHEEIDTPHDAPDSESLDTREAMEQKDMPEELPLDATWDEMYSAGTPSGTGTDYRDEELPIYQGETIQTLQDYLMWQVELTPFSDTDIAIATSIVDAVDETGYLTVPLEDILESIGVESVTMDEVEAVLKRVQRFDPVGVAARDLRDCLLIQLSQLSKDFPYLAEARLIVTDYLDLLASHDFRTLLRSTRLKEEVLKSAMALIQSLDPRPGQSINTTESQYVIPDVLVRKVHNRWTVELNTDSIPNLKINQQYAALGNTTRNDADGQFIRSHLQEARWLIKSLESRNDTLLKVTRCIVEQQQAFFEQGEEFMRPMVLADIAQAVDMHESTISRVTTQKYLHSPRGIYELKYFFSSHVNTEGGGEASSTAIRALVKKLIAAENPAKPLSDSKLTTLLSDQGIMVARRTVAKYRESLSIPPSNQRKQLV</sequence>
<evidence type="ECO:0000256" key="11">
    <source>
        <dbReference type="SAM" id="MobiDB-lite"/>
    </source>
</evidence>
<dbReference type="Gene3D" id="1.10.10.1330">
    <property type="entry name" value="RNA polymerase sigma-54 factor, core-binding domain"/>
    <property type="match status" value="1"/>
</dbReference>
<dbReference type="Pfam" id="PF04552">
    <property type="entry name" value="Sigma54_DBD"/>
    <property type="match status" value="1"/>
</dbReference>
<dbReference type="PIRSF" id="PIRSF000774">
    <property type="entry name" value="RpoN"/>
    <property type="match status" value="1"/>
</dbReference>
<keyword evidence="4 10" id="KW-0808">Transferase</keyword>
<feature type="domain" description="RNA polymerase sigma factor 54 core-binding" evidence="13">
    <location>
        <begin position="119"/>
        <end position="304"/>
    </location>
</feature>
<dbReference type="PRINTS" id="PR00045">
    <property type="entry name" value="SIGMA54FCT"/>
</dbReference>
<dbReference type="NCBIfam" id="NF004595">
    <property type="entry name" value="PRK05932.1-2"/>
    <property type="match status" value="1"/>
</dbReference>
<dbReference type="PROSITE" id="PS50044">
    <property type="entry name" value="SIGMA54_3"/>
    <property type="match status" value="1"/>
</dbReference>
<dbReference type="FunFam" id="1.10.10.60:FF:000045">
    <property type="entry name" value="RNA polymerase sigma-54 factor"/>
    <property type="match status" value="1"/>
</dbReference>
<dbReference type="PROSITE" id="PS00718">
    <property type="entry name" value="SIGMA54_2"/>
    <property type="match status" value="1"/>
</dbReference>
<proteinExistence type="inferred from homology"/>
<keyword evidence="3 10" id="KW-0240">DNA-directed RNA polymerase</keyword>